<gene>
    <name evidence="1" type="ORF">LODBEIA_P54680</name>
</gene>
<evidence type="ECO:0000313" key="2">
    <source>
        <dbReference type="Proteomes" id="UP001497383"/>
    </source>
</evidence>
<dbReference type="EMBL" id="OZ022411">
    <property type="protein sequence ID" value="CAK9441600.1"/>
    <property type="molecule type" value="Genomic_DNA"/>
</dbReference>
<organism evidence="1 2">
    <name type="scientific">Lodderomyces beijingensis</name>
    <dbReference type="NCBI Taxonomy" id="1775926"/>
    <lineage>
        <taxon>Eukaryota</taxon>
        <taxon>Fungi</taxon>
        <taxon>Dikarya</taxon>
        <taxon>Ascomycota</taxon>
        <taxon>Saccharomycotina</taxon>
        <taxon>Pichiomycetes</taxon>
        <taxon>Debaryomycetaceae</taxon>
        <taxon>Candida/Lodderomyces clade</taxon>
        <taxon>Lodderomyces</taxon>
    </lineage>
</organism>
<sequence length="388" mass="44325">MLRLVRLASTAAAPTPAQARPELRSILPSKRTINRLLFDENSQVTYAKMMPVLEQIYTNLSTPSKIEIPPTITSNDLMTFRSMLKSMRTQTQSINTHLAALEMELVEQSAEMGNLDAITILAYRTIQSHLKRDTVVSTQDKRDFQHANELVRQLTQMKHPLVFKMGGDLALSKSMWTQAHDYYTRFLALDKDSVDAGHVHYQLGFYFYNSPRDDVRDHDVARAHFLKCIKLSDLDLSATKAHYYLGQIYLQGGDFARAKYHWEIAASKALLESFQALGFLEMNKLGNLHLSVEWFKLGIEANKYDAVCLVGLFDCLYKMKRYDDAVKQWNNLKNLKMYFDKAGKMTVSEREKLPGCENLQEKWAMVSGIVGGGRKSEIESLRNLGYDV</sequence>
<dbReference type="GeneID" id="92210664"/>
<evidence type="ECO:0008006" key="3">
    <source>
        <dbReference type="Google" id="ProtNLM"/>
    </source>
</evidence>
<dbReference type="Proteomes" id="UP001497383">
    <property type="component" value="Chromosome 7"/>
</dbReference>
<evidence type="ECO:0000313" key="1">
    <source>
        <dbReference type="EMBL" id="CAK9441600.1"/>
    </source>
</evidence>
<protein>
    <recommendedName>
        <fullName evidence="3">Protein MSS2, mitochondrial</fullName>
    </recommendedName>
</protein>
<dbReference type="RefSeq" id="XP_066832406.1">
    <property type="nucleotide sequence ID" value="XM_066975803.1"/>
</dbReference>
<proteinExistence type="predicted"/>
<dbReference type="InterPro" id="IPR011990">
    <property type="entry name" value="TPR-like_helical_dom_sf"/>
</dbReference>
<dbReference type="SUPFAM" id="SSF81901">
    <property type="entry name" value="HCP-like"/>
    <property type="match status" value="1"/>
</dbReference>
<name>A0ABP0ZSY7_9ASCO</name>
<reference evidence="1 2" key="1">
    <citation type="submission" date="2024-03" db="EMBL/GenBank/DDBJ databases">
        <authorList>
            <person name="Brejova B."/>
        </authorList>
    </citation>
    <scope>NUCLEOTIDE SEQUENCE [LARGE SCALE GENOMIC DNA]</scope>
    <source>
        <strain evidence="1 2">CBS 14171</strain>
    </source>
</reference>
<dbReference type="Gene3D" id="1.25.40.10">
    <property type="entry name" value="Tetratricopeptide repeat domain"/>
    <property type="match status" value="1"/>
</dbReference>
<accession>A0ABP0ZSY7</accession>
<keyword evidence="2" id="KW-1185">Reference proteome</keyword>